<feature type="transmembrane region" description="Helical" evidence="6">
    <location>
        <begin position="481"/>
        <end position="503"/>
    </location>
</feature>
<evidence type="ECO:0000256" key="5">
    <source>
        <dbReference type="ARBA" id="ARBA00023136"/>
    </source>
</evidence>
<keyword evidence="2" id="KW-1003">Cell membrane</keyword>
<organism evidence="7 8">
    <name type="scientific">Macrophomina phaseolina</name>
    <dbReference type="NCBI Taxonomy" id="35725"/>
    <lineage>
        <taxon>Eukaryota</taxon>
        <taxon>Fungi</taxon>
        <taxon>Dikarya</taxon>
        <taxon>Ascomycota</taxon>
        <taxon>Pezizomycotina</taxon>
        <taxon>Dothideomycetes</taxon>
        <taxon>Dothideomycetes incertae sedis</taxon>
        <taxon>Botryosphaeriales</taxon>
        <taxon>Botryosphaeriaceae</taxon>
        <taxon>Macrophomina</taxon>
    </lineage>
</organism>
<dbReference type="Pfam" id="PF03142">
    <property type="entry name" value="Chitin_synth_2"/>
    <property type="match status" value="1"/>
</dbReference>
<protein>
    <submittedName>
        <fullName evidence="7">Glycosyltransferase family 2 protein</fullName>
    </submittedName>
</protein>
<evidence type="ECO:0000313" key="8">
    <source>
        <dbReference type="Proteomes" id="UP000774617"/>
    </source>
</evidence>
<evidence type="ECO:0000256" key="2">
    <source>
        <dbReference type="ARBA" id="ARBA00022475"/>
    </source>
</evidence>
<reference evidence="7 8" key="1">
    <citation type="journal article" date="2021" name="Nat. Commun.">
        <title>Genetic determinants of endophytism in the Arabidopsis root mycobiome.</title>
        <authorList>
            <person name="Mesny F."/>
            <person name="Miyauchi S."/>
            <person name="Thiergart T."/>
            <person name="Pickel B."/>
            <person name="Atanasova L."/>
            <person name="Karlsson M."/>
            <person name="Huettel B."/>
            <person name="Barry K.W."/>
            <person name="Haridas S."/>
            <person name="Chen C."/>
            <person name="Bauer D."/>
            <person name="Andreopoulos W."/>
            <person name="Pangilinan J."/>
            <person name="LaButti K."/>
            <person name="Riley R."/>
            <person name="Lipzen A."/>
            <person name="Clum A."/>
            <person name="Drula E."/>
            <person name="Henrissat B."/>
            <person name="Kohler A."/>
            <person name="Grigoriev I.V."/>
            <person name="Martin F.M."/>
            <person name="Hacquard S."/>
        </authorList>
    </citation>
    <scope>NUCLEOTIDE SEQUENCE [LARGE SCALE GENOMIC DNA]</scope>
    <source>
        <strain evidence="7 8">MPI-SDFR-AT-0080</strain>
    </source>
</reference>
<keyword evidence="8" id="KW-1185">Reference proteome</keyword>
<dbReference type="PANTHER" id="PTHR22913:SF12">
    <property type="entry name" value="MANNURONAN SYNTHASE"/>
    <property type="match status" value="1"/>
</dbReference>
<dbReference type="PANTHER" id="PTHR22913">
    <property type="entry name" value="HYALURONAN SYNTHASE"/>
    <property type="match status" value="1"/>
</dbReference>
<keyword evidence="6" id="KW-0812">Transmembrane</keyword>
<dbReference type="EMBL" id="JAGTJR010000108">
    <property type="protein sequence ID" value="KAH7010560.1"/>
    <property type="molecule type" value="Genomic_DNA"/>
</dbReference>
<proteinExistence type="predicted"/>
<dbReference type="Proteomes" id="UP000774617">
    <property type="component" value="Unassembled WGS sequence"/>
</dbReference>
<accession>A0ABQ8FQ02</accession>
<dbReference type="InterPro" id="IPR029044">
    <property type="entry name" value="Nucleotide-diphossugar_trans"/>
</dbReference>
<evidence type="ECO:0000256" key="1">
    <source>
        <dbReference type="ARBA" id="ARBA00004236"/>
    </source>
</evidence>
<feature type="transmembrane region" description="Helical" evidence="6">
    <location>
        <begin position="542"/>
        <end position="562"/>
    </location>
</feature>
<keyword evidence="3" id="KW-0328">Glycosyltransferase</keyword>
<dbReference type="SUPFAM" id="SSF53448">
    <property type="entry name" value="Nucleotide-diphospho-sugar transferases"/>
    <property type="match status" value="1"/>
</dbReference>
<comment type="caution">
    <text evidence="7">The sequence shown here is derived from an EMBL/GenBank/DDBJ whole genome shotgun (WGS) entry which is preliminary data.</text>
</comment>
<name>A0ABQ8FQ02_9PEZI</name>
<evidence type="ECO:0000313" key="7">
    <source>
        <dbReference type="EMBL" id="KAH7010560.1"/>
    </source>
</evidence>
<keyword evidence="4" id="KW-0808">Transferase</keyword>
<gene>
    <name evidence="7" type="ORF">B0J12DRAFT_587211</name>
</gene>
<evidence type="ECO:0000256" key="3">
    <source>
        <dbReference type="ARBA" id="ARBA00022676"/>
    </source>
</evidence>
<sequence>MSPQPPPPSVLKLLVNSFLCMVLYLLMTIGGPLVSMRWPSTTFGLLNCVSSEVNRRKSLRRLRAIEHQKSDTNVEKGAKIKLRYMASVVGYREESALFQRVLESYKPSDGLELLLVGIDGNEKEDLRMAQVVQEVYPGCTTYIPIAEPLGIKALRFAELHAFGPSYAPPPDLEVRLAQLDQLPKDARKEANDKAMLQLIQETQDLFASHGLLENKRGSAMEVICLYQHHMCKKDIIFTNTIASIVFQKARGLDLLWTSDSDTLVMPDTLSKVLGAMNLDEAIGGSSATLGIHNAQENWQAKMVAAMYWSDLAIARSVLGSTDTIDCLPGPCAAFRVSAIERVIFSWYTQTCLGVRMVVNDDRHLTTLVLLQNYKVTNMACALALTDTPTTISRWVLQQLRWERAVHVEGLQYPHLYAKHGPALFFNALNRYYYPICLGLHLSRYVWDGEALFRFSIIDMACRMLLYTLYNAMAHQVPIKEVSVGSLLLGQVFYPLLMPAISLISIPTSLQGGWTTLRWADSAKDGSSILDKFQPEVSANFQIFFYLTLWLMIVGGAIGRWLASTFFPYLILQAIVGSIILSALIAIRVFFKFTPVIDSIKTT</sequence>
<feature type="transmembrane region" description="Helical" evidence="6">
    <location>
        <begin position="568"/>
        <end position="590"/>
    </location>
</feature>
<feature type="transmembrane region" description="Helical" evidence="6">
    <location>
        <begin position="13"/>
        <end position="34"/>
    </location>
</feature>
<comment type="subcellular location">
    <subcellularLocation>
        <location evidence="1">Cell membrane</location>
    </subcellularLocation>
</comment>
<evidence type="ECO:0000256" key="6">
    <source>
        <dbReference type="SAM" id="Phobius"/>
    </source>
</evidence>
<keyword evidence="5 6" id="KW-0472">Membrane</keyword>
<evidence type="ECO:0000256" key="4">
    <source>
        <dbReference type="ARBA" id="ARBA00022679"/>
    </source>
</evidence>
<keyword evidence="6" id="KW-1133">Transmembrane helix</keyword>